<name>A0A3M4SPI5_PSEA0</name>
<sequence length="121" mass="13377">MAILNAELRDQVKALGWTVPKGVEMRLHVVPVGQLPGQRASITVITEKGSAPDLSFLQEPGFSIMANDAAVAAIQFALVNDEGLQFLRHWNQCDFDVIRREWPEAPEEVFIGADSLHKPSK</sequence>
<evidence type="ECO:0000313" key="2">
    <source>
        <dbReference type="Proteomes" id="UP000271097"/>
    </source>
</evidence>
<reference evidence="1 2" key="1">
    <citation type="submission" date="2018-08" db="EMBL/GenBank/DDBJ databases">
        <title>Recombination of ecologically and evolutionarily significant loci maintains genetic cohesion in the Pseudomonas syringae species complex.</title>
        <authorList>
            <person name="Dillon M."/>
            <person name="Thakur S."/>
            <person name="Almeida R.N.D."/>
            <person name="Weir B.S."/>
            <person name="Guttman D.S."/>
        </authorList>
    </citation>
    <scope>NUCLEOTIDE SEQUENCE [LARGE SCALE GENOMIC DNA]</scope>
    <source>
        <strain evidence="1 2">ICMP 5931</strain>
    </source>
</reference>
<dbReference type="Proteomes" id="UP000271097">
    <property type="component" value="Unassembled WGS sequence"/>
</dbReference>
<evidence type="ECO:0000313" key="1">
    <source>
        <dbReference type="EMBL" id="RMR16852.1"/>
    </source>
</evidence>
<organism evidence="1 2">
    <name type="scientific">Pseudomonas amygdali pv. ulmi</name>
    <dbReference type="NCBI Taxonomy" id="251720"/>
    <lineage>
        <taxon>Bacteria</taxon>
        <taxon>Pseudomonadati</taxon>
        <taxon>Pseudomonadota</taxon>
        <taxon>Gammaproteobacteria</taxon>
        <taxon>Pseudomonadales</taxon>
        <taxon>Pseudomonadaceae</taxon>
        <taxon>Pseudomonas</taxon>
        <taxon>Pseudomonas amygdali</taxon>
    </lineage>
</organism>
<dbReference type="AlphaFoldDB" id="A0A3M4SPI5"/>
<dbReference type="RefSeq" id="WP_147471298.1">
    <property type="nucleotide sequence ID" value="NZ_RBRS01000229.1"/>
</dbReference>
<comment type="caution">
    <text evidence="1">The sequence shown here is derived from an EMBL/GenBank/DDBJ whole genome shotgun (WGS) entry which is preliminary data.</text>
</comment>
<gene>
    <name evidence="1" type="ORF">ALP90_200218</name>
</gene>
<dbReference type="EMBL" id="RBRS01000229">
    <property type="protein sequence ID" value="RMR16852.1"/>
    <property type="molecule type" value="Genomic_DNA"/>
</dbReference>
<accession>A0A3M4SPI5</accession>
<proteinExistence type="predicted"/>
<protein>
    <submittedName>
        <fullName evidence="1">Uncharacterized protein</fullName>
    </submittedName>
</protein>